<dbReference type="KEGG" id="sze:AW14_11600"/>
<dbReference type="Pfam" id="PF13289">
    <property type="entry name" value="SIR2_2"/>
    <property type="match status" value="1"/>
</dbReference>
<dbReference type="SUPFAM" id="SSF52467">
    <property type="entry name" value="DHS-like NAD/FAD-binding domain"/>
    <property type="match status" value="1"/>
</dbReference>
<evidence type="ECO:0000313" key="2">
    <source>
        <dbReference type="Proteomes" id="UP000032229"/>
    </source>
</evidence>
<dbReference type="EMBL" id="CP007202">
    <property type="protein sequence ID" value="AJR04935.1"/>
    <property type="molecule type" value="Genomic_DNA"/>
</dbReference>
<dbReference type="Proteomes" id="UP000032229">
    <property type="component" value="Chromosome"/>
</dbReference>
<dbReference type="RefSeq" id="WP_044638903.1">
    <property type="nucleotide sequence ID" value="NZ_CP007202.1"/>
</dbReference>
<dbReference type="InterPro" id="IPR029035">
    <property type="entry name" value="DHS-like_NAD/FAD-binding_dom"/>
</dbReference>
<name>A0A0C5WPR9_9FLAO</name>
<sequence>MILKEKIKGIDYLLNRFQEKHLEFNSIPKYSFFLGAGCSISSGIPSGFDIIQRLRKLWFISNFKNGTEYKLNEFEIDEERFESLESEFQIAILEHETQLFYKVEKSIDKFKAEHPKYLEKLLITISEEDLKNNLINDQLYGFWFESFSENPKERQKLIESLIDNKEPSGAYLLLAHLIANEKIKNVFTTNFDDLLYDSLIRYTDTKPKIYSHNEIAQYINTLGKRPNIIKLHGDFLFENIKNTELETSRLWENMESKLEESLKNFDLIIVGYNGADSSVMDSLAKLKSNHYGLIWCGRNPENLNWRVIEFINNTPNSFFVKIDTFELLMFQLYKVYEEEISFPDFIKIAEKKNQEFNNYISVFAEELTTNDSIDLKIRDNIQSTLNVILDRDSFFEIASMPNEEQIAFLQKFRIDGISRTLKNIYTHINWEHSIWLYESLDKEDFFKNKIQEAPIQHISNSLSNLKKIDSERTKNILESIDNNILLQKISNAKSEYLYSAVNELKAISPDKIELLIAQRKVNTSLIELEELDLRRISYRINTLSHKDALDLFISNNDLIRTKLKSESIKEVVIFFDTLSKNHFKECKSLFENLDNEDLSNRISFQNLNLLSITLRVFNSLDREKTKKILNQLDNNILERKLENSSLNEIKSILFTLKDVDFKLSKKLLSLISDDLLLHKFSSSDISTLAESAEYISKIDSERTKRILKKIDNSIITKNIDKNDFTFQQYGNAMSKLVLFDFDKFCQAARNSNIEILSEKISSSLNKTGEQVFLHFVPTYFKVDRTLFSLIIEKASQDYIDSILKWPKIDLYTVNLPYLRRTFESNKMEKESKYIDYIIQNNKKRFKKKKNRNRKKY</sequence>
<dbReference type="Gene3D" id="3.40.50.1220">
    <property type="entry name" value="TPP-binding domain"/>
    <property type="match status" value="1"/>
</dbReference>
<keyword evidence="2" id="KW-1185">Reference proteome</keyword>
<dbReference type="STRING" id="1454006.AW14_11600"/>
<reference evidence="1 2" key="1">
    <citation type="submission" date="2014-02" db="EMBL/GenBank/DDBJ databases">
        <authorList>
            <person name="Young C.-C."/>
            <person name="Hameed A."/>
            <person name="Huang H.-C."/>
            <person name="Shahina M."/>
        </authorList>
    </citation>
    <scope>NUCLEOTIDE SEQUENCE [LARGE SCALE GENOMIC DNA]</scope>
    <source>
        <strain evidence="1 2">CC-SAMT-1</strain>
    </source>
</reference>
<evidence type="ECO:0000313" key="1">
    <source>
        <dbReference type="EMBL" id="AJR04935.1"/>
    </source>
</evidence>
<gene>
    <name evidence="1" type="ORF">AW14_11600</name>
</gene>
<dbReference type="AlphaFoldDB" id="A0A0C5WPR9"/>
<protein>
    <submittedName>
        <fullName evidence="1">Uncharacterized protein</fullName>
    </submittedName>
</protein>
<dbReference type="OrthoDB" id="530017at2"/>
<organism evidence="1 2">
    <name type="scientific">Siansivirga zeaxanthinifaciens CC-SAMT-1</name>
    <dbReference type="NCBI Taxonomy" id="1454006"/>
    <lineage>
        <taxon>Bacteria</taxon>
        <taxon>Pseudomonadati</taxon>
        <taxon>Bacteroidota</taxon>
        <taxon>Flavobacteriia</taxon>
        <taxon>Flavobacteriales</taxon>
        <taxon>Flavobacteriaceae</taxon>
        <taxon>Siansivirga</taxon>
    </lineage>
</organism>
<accession>A0A0C5WPR9</accession>
<dbReference type="HOGENOM" id="CLU_333668_0_0_10"/>
<proteinExistence type="predicted"/>